<evidence type="ECO:0000313" key="1">
    <source>
        <dbReference type="Proteomes" id="UP000036681"/>
    </source>
</evidence>
<keyword evidence="1" id="KW-1185">Reference proteome</keyword>
<sequence length="85" mass="10076">MILVRIRLARNERVTLAPIIKEYVTVHSNGSIELTKPLNFELNNEIHFSVQIDGPPKGLFHFRFFFNFKNYLLLSIYTNIYNIVY</sequence>
<organism evidence="1 2">
    <name type="scientific">Ascaris lumbricoides</name>
    <name type="common">Giant roundworm</name>
    <dbReference type="NCBI Taxonomy" id="6252"/>
    <lineage>
        <taxon>Eukaryota</taxon>
        <taxon>Metazoa</taxon>
        <taxon>Ecdysozoa</taxon>
        <taxon>Nematoda</taxon>
        <taxon>Chromadorea</taxon>
        <taxon>Rhabditida</taxon>
        <taxon>Spirurina</taxon>
        <taxon>Ascaridomorpha</taxon>
        <taxon>Ascaridoidea</taxon>
        <taxon>Ascarididae</taxon>
        <taxon>Ascaris</taxon>
    </lineage>
</organism>
<name>A0A0M3HM81_ASCLU</name>
<reference evidence="2" key="1">
    <citation type="submission" date="2017-02" db="UniProtKB">
        <authorList>
            <consortium name="WormBaseParasite"/>
        </authorList>
    </citation>
    <scope>IDENTIFICATION</scope>
</reference>
<proteinExistence type="predicted"/>
<accession>A0A0M3HM81</accession>
<dbReference type="AlphaFoldDB" id="A0A0M3HM81"/>
<evidence type="ECO:0000313" key="2">
    <source>
        <dbReference type="WBParaSite" id="ALUE_0000262601-mRNA-1"/>
    </source>
</evidence>
<protein>
    <submittedName>
        <fullName evidence="2">Cadherin domain-containing protein</fullName>
    </submittedName>
</protein>
<dbReference type="WBParaSite" id="ALUE_0000262601-mRNA-1">
    <property type="protein sequence ID" value="ALUE_0000262601-mRNA-1"/>
    <property type="gene ID" value="ALUE_0000262601"/>
</dbReference>
<dbReference type="Proteomes" id="UP000036681">
    <property type="component" value="Unplaced"/>
</dbReference>